<gene>
    <name evidence="2" type="ORF">SMAR0320_LOCUS18164</name>
</gene>
<feature type="transmembrane region" description="Helical" evidence="1">
    <location>
        <begin position="12"/>
        <end position="31"/>
    </location>
</feature>
<evidence type="ECO:0000313" key="2">
    <source>
        <dbReference type="EMBL" id="CAD9621377.1"/>
    </source>
</evidence>
<keyword evidence="1" id="KW-0472">Membrane</keyword>
<dbReference type="EMBL" id="HBGZ01025534">
    <property type="protein sequence ID" value="CAD9621377.1"/>
    <property type="molecule type" value="Transcribed_RNA"/>
</dbReference>
<dbReference type="AlphaFoldDB" id="A0A7S2M2A5"/>
<accession>A0A7S2M2A5</accession>
<evidence type="ECO:0000256" key="1">
    <source>
        <dbReference type="SAM" id="Phobius"/>
    </source>
</evidence>
<protein>
    <recommendedName>
        <fullName evidence="3">Fatty acid hydroxylase domain-containing protein</fullName>
    </recommendedName>
</protein>
<name>A0A7S2M2A5_9STRA</name>
<proteinExistence type="predicted"/>
<organism evidence="2">
    <name type="scientific">Skeletonema marinoi</name>
    <dbReference type="NCBI Taxonomy" id="267567"/>
    <lineage>
        <taxon>Eukaryota</taxon>
        <taxon>Sar</taxon>
        <taxon>Stramenopiles</taxon>
        <taxon>Ochrophyta</taxon>
        <taxon>Bacillariophyta</taxon>
        <taxon>Coscinodiscophyceae</taxon>
        <taxon>Thalassiosirophycidae</taxon>
        <taxon>Thalassiosirales</taxon>
        <taxon>Skeletonemataceae</taxon>
        <taxon>Skeletonema</taxon>
        <taxon>Skeletonema marinoi-dohrnii complex</taxon>
    </lineage>
</organism>
<feature type="transmembrane region" description="Helical" evidence="1">
    <location>
        <begin position="92"/>
        <end position="117"/>
    </location>
</feature>
<dbReference type="InterPro" id="IPR050307">
    <property type="entry name" value="Sterol_Desaturase_Related"/>
</dbReference>
<sequence length="243" mass="27765">MIISSTSVERAVMAAATLLISHIISTLIVMYHDLSGKWKDYALVEKRTVGSTADYLWGLKSFMADIVFMFTPFMTCCFAYREDQIDAAEDSIGVSLLKLFCGYFLGKLWATAVHYALHLPALYKFHKRHHSMTHALVATKAWEDSWVEYMVMEIPSFAIAVLLFPTHFRVHMLHFILHGYDGASNHSGFAAPGILGYLFDGEYHYYHHRYLNVNYAELEIIDKLIGSHHTQSEKITQYVKKAA</sequence>
<dbReference type="PANTHER" id="PTHR11863">
    <property type="entry name" value="STEROL DESATURASE"/>
    <property type="match status" value="1"/>
</dbReference>
<feature type="transmembrane region" description="Helical" evidence="1">
    <location>
        <begin position="146"/>
        <end position="164"/>
    </location>
</feature>
<reference evidence="2" key="1">
    <citation type="submission" date="2021-01" db="EMBL/GenBank/DDBJ databases">
        <authorList>
            <person name="Corre E."/>
            <person name="Pelletier E."/>
            <person name="Niang G."/>
            <person name="Scheremetjew M."/>
            <person name="Finn R."/>
            <person name="Kale V."/>
            <person name="Holt S."/>
            <person name="Cochrane G."/>
            <person name="Meng A."/>
            <person name="Brown T."/>
            <person name="Cohen L."/>
        </authorList>
    </citation>
    <scope>NUCLEOTIDE SEQUENCE</scope>
    <source>
        <strain evidence="2">SM1012Den-03</strain>
    </source>
</reference>
<feature type="transmembrane region" description="Helical" evidence="1">
    <location>
        <begin position="62"/>
        <end position="80"/>
    </location>
</feature>
<evidence type="ECO:0008006" key="3">
    <source>
        <dbReference type="Google" id="ProtNLM"/>
    </source>
</evidence>
<keyword evidence="1" id="KW-0812">Transmembrane</keyword>
<keyword evidence="1" id="KW-1133">Transmembrane helix</keyword>